<name>A0A6M0SAE9_9CYAN</name>
<dbReference type="PROSITE" id="PS50965">
    <property type="entry name" value="NERD"/>
    <property type="match status" value="1"/>
</dbReference>
<feature type="domain" description="NERD" evidence="6">
    <location>
        <begin position="13"/>
        <end position="126"/>
    </location>
</feature>
<dbReference type="InterPro" id="IPR000719">
    <property type="entry name" value="Prot_kinase_dom"/>
</dbReference>
<keyword evidence="2 4" id="KW-0547">Nucleotide-binding</keyword>
<evidence type="ECO:0000313" key="7">
    <source>
        <dbReference type="EMBL" id="NEZ64672.1"/>
    </source>
</evidence>
<keyword evidence="1" id="KW-0723">Serine/threonine-protein kinase</keyword>
<keyword evidence="1" id="KW-0418">Kinase</keyword>
<sequence>MARLISSPSGGTPLNAFEQLVLETFRRQLPRDYQLLPNFILKPSAHQNALELDILVMATHAIYVVECKEWFGRITGDDTEWLLNNRHPKSWPMNMTEYKAKVLKSFLRGAGQKFRVEPAFVVPDGTRVQLTGGWSGHCNPLTQAVAFLKDASKIGVRNADIRSQHQTFIKQIQGSWGKRIRGPRKKVGGYDLLEPLYQKQQEEGLTTYLARRSLISDPNPYRIRVWTFSSQLPEEERKERLNVIRRPTEAVAQIGSHPHLLRILQFDELPNEPGFFEVTEWSEFGTLHGYLRNSSRPQLTTRERLEIAAGIANALVAIHGRGVIHRNICPETILIGFDLQPRLTDFDRAYLKRGSAATVFGATKPRNPAYVPPELSNPDDYDFSSTSDMYCFGILLFELLTGAVPFQDSTEAISKGGCPTKLPSDAQGNIPQEIDQLVLDLLRVDDFNARPVAQEVLSILNQALRGTTSASLPEADVESTQEPEPLSFEEGKLLAENYKIEGKIGEGSFSTVYKVQQIVQGKYYAMKVLKDQDQAEVMFNEFGTGELLPQHPNIAAIRWLNRLPPPDNTPYILSEYVDGEKLKDYCEGTKVLPLSEVKRIAIALLDALDSIHPQTERIQELQNKTCTEDEGLELDRLRKSGILHRDIKPDNILLDNRNIPKLIDFNISAVAEQAVGRGGTPRYWAPDRGKPAWAPTDDLFSLGVVLYELVTHRHPYANNAPGNGKPFDPRKIAPECGISKKFADFLHKAVQPSRKKRFLKAAEMRAALEKIPSLHAQVSATANADDFENLTLTDDEKGRKNYNPYVTRLLTLYSQAKRSNAGTRGLDEIARLTYVDTKLDTELGPAILDGKFRLVIVTGNAGDGKTAFLQQLEAQFKQRGADLLSLESGNGAEWTYNNIHYASNYDGSQDEGDLESDKVLAKFLDPFTGKSLAGLAGPKARIIAINEGRLLDFLDHSSLRSNFTGLQKAVRQFFTQGIDPPDGLLIVNLNLRSVAAGATQSLVERQLLKLLQPKIWVPCEACSLKNRCPIKVNADSLRDPASGSAVRARIRRLFEVLHLRRQQHITMRDLRSVLSYLLLQDHSCENIAQLLSSEDANSQLIDLYYTEAFADKETQSSKPANSSEDRVIRLLKELDVGQVDTPDLDRRLAFDANTAVPWLVFEDRSSYLNQVYTTFQKKAPGVADTDDLVTVLHAQRKLIRVLRRKAYFERRDEYWRSMLPYQSLNLLEQVTLHETPDGTGEDYDQLKDCIVEAISLLEGVRHPLIRKKYVCLRASQVRNASARSFRLFPQSYFTLKIEDLSGISPYLELAPDAVVLKSTEEIGAETASLRISLDLLEMLDMVRHGYRPSPGDMGGLFVNLVIFRNELLHLPYVSVLVTEDDERFYQISADTSESGQVALIVEPRDIETIGEML</sequence>
<protein>
    <submittedName>
        <fullName evidence="7">Uncharacterized protein</fullName>
    </submittedName>
</protein>
<dbReference type="InterPro" id="IPR017441">
    <property type="entry name" value="Protein_kinase_ATP_BS"/>
</dbReference>
<dbReference type="InterPro" id="IPR011009">
    <property type="entry name" value="Kinase-like_dom_sf"/>
</dbReference>
<proteinExistence type="predicted"/>
<dbReference type="Gene3D" id="1.10.510.10">
    <property type="entry name" value="Transferase(Phosphotransferase) domain 1"/>
    <property type="match status" value="2"/>
</dbReference>
<dbReference type="GO" id="GO:0004674">
    <property type="term" value="F:protein serine/threonine kinase activity"/>
    <property type="evidence" value="ECO:0007669"/>
    <property type="project" value="TreeGrafter"/>
</dbReference>
<dbReference type="EMBL" id="QZCE01000002">
    <property type="protein sequence ID" value="NEZ64672.1"/>
    <property type="molecule type" value="Genomic_DNA"/>
</dbReference>
<reference evidence="7 8" key="1">
    <citation type="journal article" date="2020" name="Microb. Ecol.">
        <title>Ecogenomics of the Marine Benthic Filamentous Cyanobacterium Adonisia.</title>
        <authorList>
            <person name="Walter J.M."/>
            <person name="Coutinho F.H."/>
            <person name="Leomil L."/>
            <person name="Hargreaves P.I."/>
            <person name="Campeao M.E."/>
            <person name="Vieira V.V."/>
            <person name="Silva B.S."/>
            <person name="Fistarol G.O."/>
            <person name="Salomon P.S."/>
            <person name="Sawabe T."/>
            <person name="Mino S."/>
            <person name="Hosokawa M."/>
            <person name="Miyashita H."/>
            <person name="Maruyama F."/>
            <person name="van Verk M.C."/>
            <person name="Dutilh B.E."/>
            <person name="Thompson C.C."/>
            <person name="Thompson F.L."/>
        </authorList>
    </citation>
    <scope>NUCLEOTIDE SEQUENCE [LARGE SCALE GENOMIC DNA]</scope>
    <source>
        <strain evidence="7 8">CCMR0082</strain>
    </source>
</reference>
<evidence type="ECO:0000256" key="1">
    <source>
        <dbReference type="ARBA" id="ARBA00022527"/>
    </source>
</evidence>
<gene>
    <name evidence="7" type="ORF">D0962_18075</name>
</gene>
<evidence type="ECO:0000256" key="3">
    <source>
        <dbReference type="ARBA" id="ARBA00022840"/>
    </source>
</evidence>
<keyword evidence="3 4" id="KW-0067">ATP-binding</keyword>
<organism evidence="7 8">
    <name type="scientific">Adonisia turfae CCMR0082</name>
    <dbReference type="NCBI Taxonomy" id="2304604"/>
    <lineage>
        <taxon>Bacteria</taxon>
        <taxon>Bacillati</taxon>
        <taxon>Cyanobacteriota</taxon>
        <taxon>Adonisia</taxon>
        <taxon>Adonisia turfae</taxon>
    </lineage>
</organism>
<evidence type="ECO:0000313" key="8">
    <source>
        <dbReference type="Proteomes" id="UP000473574"/>
    </source>
</evidence>
<evidence type="ECO:0000256" key="4">
    <source>
        <dbReference type="PROSITE-ProRule" id="PRU10141"/>
    </source>
</evidence>
<keyword evidence="1" id="KW-0808">Transferase</keyword>
<evidence type="ECO:0000259" key="5">
    <source>
        <dbReference type="PROSITE" id="PS50011"/>
    </source>
</evidence>
<dbReference type="PROSITE" id="PS00108">
    <property type="entry name" value="PROTEIN_KINASE_ST"/>
    <property type="match status" value="1"/>
</dbReference>
<dbReference type="CDD" id="cd14014">
    <property type="entry name" value="STKc_PknB_like"/>
    <property type="match status" value="1"/>
</dbReference>
<dbReference type="InterPro" id="IPR001245">
    <property type="entry name" value="Ser-Thr/Tyr_kinase_cat_dom"/>
</dbReference>
<dbReference type="SMART" id="SM00220">
    <property type="entry name" value="S_TKc"/>
    <property type="match status" value="2"/>
</dbReference>
<dbReference type="InterPro" id="IPR011528">
    <property type="entry name" value="NERD"/>
</dbReference>
<dbReference type="Pfam" id="PF07714">
    <property type="entry name" value="PK_Tyr_Ser-Thr"/>
    <property type="match status" value="1"/>
</dbReference>
<feature type="binding site" evidence="4">
    <location>
        <position position="527"/>
    </location>
    <ligand>
        <name>ATP</name>
        <dbReference type="ChEBI" id="CHEBI:30616"/>
    </ligand>
</feature>
<accession>A0A6M0SAE9</accession>
<comment type="caution">
    <text evidence="7">The sequence shown here is derived from an EMBL/GenBank/DDBJ whole genome shotgun (WGS) entry which is preliminary data.</text>
</comment>
<evidence type="ECO:0000259" key="6">
    <source>
        <dbReference type="PROSITE" id="PS50965"/>
    </source>
</evidence>
<feature type="domain" description="Protein kinase" evidence="5">
    <location>
        <begin position="498"/>
        <end position="778"/>
    </location>
</feature>
<feature type="domain" description="Protein kinase" evidence="5">
    <location>
        <begin position="165"/>
        <end position="464"/>
    </location>
</feature>
<dbReference type="GO" id="GO:0005524">
    <property type="term" value="F:ATP binding"/>
    <property type="evidence" value="ECO:0007669"/>
    <property type="project" value="UniProtKB-UniRule"/>
</dbReference>
<dbReference type="Pfam" id="PF00069">
    <property type="entry name" value="Pkinase"/>
    <property type="match status" value="1"/>
</dbReference>
<dbReference type="PANTHER" id="PTHR44167">
    <property type="entry name" value="OVARIAN-SPECIFIC SERINE/THREONINE-PROTEIN KINASE LOK-RELATED"/>
    <property type="match status" value="1"/>
</dbReference>
<evidence type="ECO:0000256" key="2">
    <source>
        <dbReference type="ARBA" id="ARBA00022741"/>
    </source>
</evidence>
<dbReference type="Proteomes" id="UP000473574">
    <property type="component" value="Unassembled WGS sequence"/>
</dbReference>
<dbReference type="PROSITE" id="PS00107">
    <property type="entry name" value="PROTEIN_KINASE_ATP"/>
    <property type="match status" value="1"/>
</dbReference>
<dbReference type="SUPFAM" id="SSF56112">
    <property type="entry name" value="Protein kinase-like (PK-like)"/>
    <property type="match status" value="2"/>
</dbReference>
<dbReference type="RefSeq" id="WP_163665129.1">
    <property type="nucleotide sequence ID" value="NZ_QZCE01000002.1"/>
</dbReference>
<dbReference type="Pfam" id="PF08378">
    <property type="entry name" value="NERD"/>
    <property type="match status" value="1"/>
</dbReference>
<dbReference type="InterPro" id="IPR008271">
    <property type="entry name" value="Ser/Thr_kinase_AS"/>
</dbReference>
<dbReference type="PROSITE" id="PS50011">
    <property type="entry name" value="PROTEIN_KINASE_DOM"/>
    <property type="match status" value="2"/>
</dbReference>
<dbReference type="PANTHER" id="PTHR44167:SF24">
    <property type="entry name" value="SERINE_THREONINE-PROTEIN KINASE CHK2"/>
    <property type="match status" value="1"/>
</dbReference>